<dbReference type="RefSeq" id="WP_067593981.1">
    <property type="nucleotide sequence ID" value="NZ_LXSL01000028.1"/>
</dbReference>
<dbReference type="STRING" id="1795827.A7P95_08515"/>
<protein>
    <recommendedName>
        <fullName evidence="3">DUF1444 domain-containing protein</fullName>
    </recommendedName>
</protein>
<dbReference type="AlphaFoldDB" id="A0A1A9RUQ9"/>
<sequence length="284" mass="32243">MSFFKKLFGGRQKLLSWVQFTELFAQRIRQDCHEEVEIQWGNNLEDTTVLVTRNNGQLYLGNHYANYLDDPEELEAILAANIATVRQMLEPTPPLRAEQIFPVIKDALWLENIRQMHQANHPDTDLDNAVICYPIAGDIVLAYVADSGETMRFLNQEAIEAIGINGHEMLHQTAIDNLWQHMQGKIEIARIENSSLSQIMLDTVYDASLSLLLGSILPEDPVLSDNPIFILPRRNTLMLCNPSDSKAVKTLKTAAQQLEEEGPYAISTQLYQYHNGKISLFQPH</sequence>
<evidence type="ECO:0000313" key="1">
    <source>
        <dbReference type="EMBL" id="OAM26789.1"/>
    </source>
</evidence>
<keyword evidence="2" id="KW-1185">Reference proteome</keyword>
<organism evidence="1 2">
    <name type="scientific">Eikenella longinqua</name>
    <dbReference type="NCBI Taxonomy" id="1795827"/>
    <lineage>
        <taxon>Bacteria</taxon>
        <taxon>Pseudomonadati</taxon>
        <taxon>Pseudomonadota</taxon>
        <taxon>Betaproteobacteria</taxon>
        <taxon>Neisseriales</taxon>
        <taxon>Neisseriaceae</taxon>
        <taxon>Eikenella</taxon>
    </lineage>
</organism>
<proteinExistence type="predicted"/>
<comment type="caution">
    <text evidence="1">The sequence shown here is derived from an EMBL/GenBank/DDBJ whole genome shotgun (WGS) entry which is preliminary data.</text>
</comment>
<evidence type="ECO:0008006" key="3">
    <source>
        <dbReference type="Google" id="ProtNLM"/>
    </source>
</evidence>
<dbReference type="Proteomes" id="UP000077885">
    <property type="component" value="Unassembled WGS sequence"/>
</dbReference>
<dbReference type="EMBL" id="LXSL01000028">
    <property type="protein sequence ID" value="OAM26789.1"/>
    <property type="molecule type" value="Genomic_DNA"/>
</dbReference>
<dbReference type="OrthoDB" id="2919406at2"/>
<gene>
    <name evidence="1" type="ORF">A7P95_08515</name>
</gene>
<reference evidence="2" key="1">
    <citation type="submission" date="2016-05" db="EMBL/GenBank/DDBJ databases">
        <title>Draft genome of Corynebacterium afermentans subsp. afermentans LCDC 88199T.</title>
        <authorList>
            <person name="Bernier A.-M."/>
            <person name="Bernard K."/>
        </authorList>
    </citation>
    <scope>NUCLEOTIDE SEQUENCE [LARGE SCALE GENOMIC DNA]</scope>
    <source>
        <strain evidence="2">NML02-A-017</strain>
    </source>
</reference>
<name>A0A1A9RUQ9_9NEIS</name>
<evidence type="ECO:0000313" key="2">
    <source>
        <dbReference type="Proteomes" id="UP000077885"/>
    </source>
</evidence>
<accession>A0A1A9RUQ9</accession>